<keyword evidence="2" id="KW-0328">Glycosyltransferase</keyword>
<evidence type="ECO:0000259" key="1">
    <source>
        <dbReference type="Pfam" id="PF00535"/>
    </source>
</evidence>
<dbReference type="EMBL" id="LT906468">
    <property type="protein sequence ID" value="SNV37802.1"/>
    <property type="molecule type" value="Genomic_DNA"/>
</dbReference>
<dbReference type="Proteomes" id="UP000215355">
    <property type="component" value="Chromosome 1"/>
</dbReference>
<protein>
    <submittedName>
        <fullName evidence="2">Hyaluronan synthase</fullName>
        <ecNumber evidence="2">2.4.1.212</ecNumber>
    </submittedName>
</protein>
<dbReference type="AlphaFoldDB" id="A0AAJ4X872"/>
<dbReference type="Gene3D" id="3.90.550.10">
    <property type="entry name" value="Spore Coat Polysaccharide Biosynthesis Protein SpsA, Chain A"/>
    <property type="match status" value="1"/>
</dbReference>
<sequence length="236" mass="27322">MPETTVLIPTFNNSQYIIQSLKSVINQKYRDFEVIIIDDCSDDNTEELVSELDTRIRYFRKKTKTGIVSCLNEGLAYATGKFIARMDADDIMLGNRLLNQVNFLNNNKEYGVVGSKYNVISKDGEILETVSTKQNDEELRLGLLFKNQFAHSSVTFRRELHSKVLKYHKKYEFVEDYALWCEFSKISKLANLPEINLSYRIHGKNSSHENQTVLRSNLVKLFAIVVISIVLMDYRN</sequence>
<dbReference type="GO" id="GO:0050501">
    <property type="term" value="F:hyaluronan synthase activity"/>
    <property type="evidence" value="ECO:0007669"/>
    <property type="project" value="UniProtKB-EC"/>
</dbReference>
<accession>A0AAJ4X872</accession>
<proteinExistence type="predicted"/>
<organism evidence="2 3">
    <name type="scientific">Sphingobacterium mizutaii</name>
    <dbReference type="NCBI Taxonomy" id="1010"/>
    <lineage>
        <taxon>Bacteria</taxon>
        <taxon>Pseudomonadati</taxon>
        <taxon>Bacteroidota</taxon>
        <taxon>Sphingobacteriia</taxon>
        <taxon>Sphingobacteriales</taxon>
        <taxon>Sphingobacteriaceae</taxon>
        <taxon>Sphingobacterium</taxon>
    </lineage>
</organism>
<dbReference type="InterPro" id="IPR050834">
    <property type="entry name" value="Glycosyltransf_2"/>
</dbReference>
<evidence type="ECO:0000313" key="2">
    <source>
        <dbReference type="EMBL" id="SNV37802.1"/>
    </source>
</evidence>
<keyword evidence="2" id="KW-0808">Transferase</keyword>
<dbReference type="RefSeq" id="WP_093100966.1">
    <property type="nucleotide sequence ID" value="NZ_FNGK01000009.1"/>
</dbReference>
<dbReference type="InterPro" id="IPR029044">
    <property type="entry name" value="Nucleotide-diphossugar_trans"/>
</dbReference>
<dbReference type="EC" id="2.4.1.212" evidence="2"/>
<gene>
    <name evidence="2" type="primary">hyaD_1</name>
    <name evidence="2" type="ORF">SAMEA4412673_00249</name>
</gene>
<dbReference type="InterPro" id="IPR001173">
    <property type="entry name" value="Glyco_trans_2-like"/>
</dbReference>
<evidence type="ECO:0000313" key="3">
    <source>
        <dbReference type="Proteomes" id="UP000215355"/>
    </source>
</evidence>
<dbReference type="Pfam" id="PF00535">
    <property type="entry name" value="Glycos_transf_2"/>
    <property type="match status" value="1"/>
</dbReference>
<dbReference type="KEGG" id="smiz:4412673_00249"/>
<dbReference type="PANTHER" id="PTHR43685:SF10">
    <property type="entry name" value="LACTO-N-NEOTETRAOSE BIOSYNTHESIS GLYCOSYL TRANSFERASE LGTA"/>
    <property type="match status" value="1"/>
</dbReference>
<reference evidence="2 3" key="1">
    <citation type="submission" date="2017-06" db="EMBL/GenBank/DDBJ databases">
        <authorList>
            <consortium name="Pathogen Informatics"/>
        </authorList>
    </citation>
    <scope>NUCLEOTIDE SEQUENCE [LARGE SCALE GENOMIC DNA]</scope>
    <source>
        <strain evidence="2 3">NCTC12149</strain>
    </source>
</reference>
<dbReference type="PANTHER" id="PTHR43685">
    <property type="entry name" value="GLYCOSYLTRANSFERASE"/>
    <property type="match status" value="1"/>
</dbReference>
<dbReference type="SUPFAM" id="SSF53448">
    <property type="entry name" value="Nucleotide-diphospho-sugar transferases"/>
    <property type="match status" value="1"/>
</dbReference>
<feature type="domain" description="Glycosyltransferase 2-like" evidence="1">
    <location>
        <begin position="5"/>
        <end position="161"/>
    </location>
</feature>
<name>A0AAJ4X872_9SPHI</name>